<evidence type="ECO:0000256" key="1">
    <source>
        <dbReference type="ARBA" id="ARBA00001971"/>
    </source>
</evidence>
<dbReference type="Pfam" id="PF00067">
    <property type="entry name" value="p450"/>
    <property type="match status" value="1"/>
</dbReference>
<accession>A0A6J0JLM7</accession>
<evidence type="ECO:0000256" key="10">
    <source>
        <dbReference type="ARBA" id="ARBA00023033"/>
    </source>
</evidence>
<organism evidence="13 14">
    <name type="scientific">Raphanus sativus</name>
    <name type="common">Radish</name>
    <name type="synonym">Raphanus raphanistrum var. sativus</name>
    <dbReference type="NCBI Taxonomy" id="3726"/>
    <lineage>
        <taxon>Eukaryota</taxon>
        <taxon>Viridiplantae</taxon>
        <taxon>Streptophyta</taxon>
        <taxon>Embryophyta</taxon>
        <taxon>Tracheophyta</taxon>
        <taxon>Spermatophyta</taxon>
        <taxon>Magnoliopsida</taxon>
        <taxon>eudicotyledons</taxon>
        <taxon>Gunneridae</taxon>
        <taxon>Pentapetalae</taxon>
        <taxon>rosids</taxon>
        <taxon>malvids</taxon>
        <taxon>Brassicales</taxon>
        <taxon>Brassicaceae</taxon>
        <taxon>Brassiceae</taxon>
        <taxon>Raphanus</taxon>
    </lineage>
</organism>
<evidence type="ECO:0000256" key="4">
    <source>
        <dbReference type="ARBA" id="ARBA00022617"/>
    </source>
</evidence>
<dbReference type="GO" id="GO:0005506">
    <property type="term" value="F:iron ion binding"/>
    <property type="evidence" value="ECO:0007669"/>
    <property type="project" value="InterPro"/>
</dbReference>
<keyword evidence="11" id="KW-0472">Membrane</keyword>
<evidence type="ECO:0000256" key="8">
    <source>
        <dbReference type="ARBA" id="ARBA00023002"/>
    </source>
</evidence>
<gene>
    <name evidence="14" type="primary">LOC108808949</name>
</gene>
<keyword evidence="13" id="KW-1185">Reference proteome</keyword>
<dbReference type="Gene3D" id="1.10.630.10">
    <property type="entry name" value="Cytochrome P450"/>
    <property type="match status" value="1"/>
</dbReference>
<dbReference type="FunFam" id="1.10.630.10:FF:000044">
    <property type="entry name" value="Cytochrome P450"/>
    <property type="match status" value="1"/>
</dbReference>
<reference evidence="13" key="1">
    <citation type="journal article" date="2019" name="Database">
        <title>The radish genome database (RadishGD): an integrated information resource for radish genomics.</title>
        <authorList>
            <person name="Yu H.J."/>
            <person name="Baek S."/>
            <person name="Lee Y.J."/>
            <person name="Cho A."/>
            <person name="Mun J.H."/>
        </authorList>
    </citation>
    <scope>NUCLEOTIDE SEQUENCE [LARGE SCALE GENOMIC DNA]</scope>
    <source>
        <strain evidence="13">cv. WK10039</strain>
    </source>
</reference>
<dbReference type="GO" id="GO:0016705">
    <property type="term" value="F:oxidoreductase activity, acting on paired donors, with incorporation or reduction of molecular oxygen"/>
    <property type="evidence" value="ECO:0007669"/>
    <property type="project" value="InterPro"/>
</dbReference>
<dbReference type="GO" id="GO:0020037">
    <property type="term" value="F:heme binding"/>
    <property type="evidence" value="ECO:0007669"/>
    <property type="project" value="InterPro"/>
</dbReference>
<dbReference type="SUPFAM" id="SSF48264">
    <property type="entry name" value="Cytochrome P450"/>
    <property type="match status" value="1"/>
</dbReference>
<dbReference type="CDD" id="cd11064">
    <property type="entry name" value="CYP86A"/>
    <property type="match status" value="1"/>
</dbReference>
<keyword evidence="10" id="KW-0503">Monooxygenase</keyword>
<dbReference type="PRINTS" id="PR00385">
    <property type="entry name" value="P450"/>
</dbReference>
<keyword evidence="4 12" id="KW-0349">Heme</keyword>
<dbReference type="RefSeq" id="XP_018436559.1">
    <property type="nucleotide sequence ID" value="XM_018581057.2"/>
</dbReference>
<dbReference type="PRINTS" id="PR00463">
    <property type="entry name" value="EP450I"/>
</dbReference>
<name>A0A6J0JLM7_RAPSA</name>
<evidence type="ECO:0000256" key="6">
    <source>
        <dbReference type="ARBA" id="ARBA00022723"/>
    </source>
</evidence>
<dbReference type="PANTHER" id="PTHR24296">
    <property type="entry name" value="CYTOCHROME P450"/>
    <property type="match status" value="1"/>
</dbReference>
<dbReference type="AlphaFoldDB" id="A0A6J0JLM7"/>
<dbReference type="GO" id="GO:0016020">
    <property type="term" value="C:membrane"/>
    <property type="evidence" value="ECO:0007669"/>
    <property type="project" value="UniProtKB-SubCell"/>
</dbReference>
<keyword evidence="9 12" id="KW-0408">Iron</keyword>
<evidence type="ECO:0000256" key="5">
    <source>
        <dbReference type="ARBA" id="ARBA00022692"/>
    </source>
</evidence>
<feature type="binding site" description="axial binding residue" evidence="12">
    <location>
        <position position="438"/>
    </location>
    <ligand>
        <name>heme</name>
        <dbReference type="ChEBI" id="CHEBI:30413"/>
    </ligand>
    <ligandPart>
        <name>Fe</name>
        <dbReference type="ChEBI" id="CHEBI:18248"/>
    </ligandPart>
</feature>
<dbReference type="GeneID" id="108808949"/>
<evidence type="ECO:0000256" key="7">
    <source>
        <dbReference type="ARBA" id="ARBA00022989"/>
    </source>
</evidence>
<comment type="similarity">
    <text evidence="3">Belongs to the cytochrome P450 family.</text>
</comment>
<evidence type="ECO:0000256" key="3">
    <source>
        <dbReference type="ARBA" id="ARBA00010617"/>
    </source>
</evidence>
<evidence type="ECO:0000256" key="9">
    <source>
        <dbReference type="ARBA" id="ARBA00023004"/>
    </source>
</evidence>
<evidence type="ECO:0000256" key="11">
    <source>
        <dbReference type="ARBA" id="ARBA00023136"/>
    </source>
</evidence>
<dbReference type="InterPro" id="IPR002401">
    <property type="entry name" value="Cyt_P450_E_grp-I"/>
</dbReference>
<comment type="cofactor">
    <cofactor evidence="1 12">
        <name>heme</name>
        <dbReference type="ChEBI" id="CHEBI:30413"/>
    </cofactor>
</comment>
<evidence type="ECO:0000313" key="13">
    <source>
        <dbReference type="Proteomes" id="UP000504610"/>
    </source>
</evidence>
<evidence type="ECO:0000256" key="2">
    <source>
        <dbReference type="ARBA" id="ARBA00004167"/>
    </source>
</evidence>
<dbReference type="InterPro" id="IPR036396">
    <property type="entry name" value="Cyt_P450_sf"/>
</dbReference>
<keyword evidence="6 12" id="KW-0479">Metal-binding</keyword>
<comment type="subcellular location">
    <subcellularLocation>
        <location evidence="2">Membrane</location>
        <topology evidence="2">Single-pass membrane protein</topology>
    </subcellularLocation>
</comment>
<reference evidence="14" key="2">
    <citation type="submission" date="2025-08" db="UniProtKB">
        <authorList>
            <consortium name="RefSeq"/>
        </authorList>
    </citation>
    <scope>IDENTIFICATION</scope>
    <source>
        <tissue evidence="14">Leaf</tissue>
    </source>
</reference>
<sequence>MLLIISFIIAFFIFSFFHTLFHQKLRYCNCEICHAYLTSSWRNDFVNLGDWYAHLLRRSPTSTIKIHVLNSVVTANPSNVEHVLKTRFHNYPKGKQFSVILGDLLGRGIFNSDGDTWRFQRKLASLELGSVSVRVFAHEIVRAEIETRLIPVLSSFSTGTGSGSVLDLQDVFRRFSFDTISKLSFGFDPNCLRFPFPTSEFAVAFDTASMLSAKRALAPSPLLWKLKRMFKVGSEKELRESIDVINRLAGDLIKQRRLTGLTNKNNDLISRFMAVVAEDDDKYLRDIVVSFLLAGRDTVAAGLTGFFWLLTREPKVENRIREELDRVMGPGFESVTATCGEMREMHYLHAALYESMRLYPPVQFDSKFALNDDVLADGTHVTGGTRVTYHPYAMGRMSRIWGPDYEEFKPERWLDKEGKFRPENPVKYPIFQAGARACVGKEMAIMEMKSIAVAMIRKFETRVKGPGSTQTLRFSPGLTATVNGGLPVTIQERKAQGVFD</sequence>
<dbReference type="InterPro" id="IPR001128">
    <property type="entry name" value="Cyt_P450"/>
</dbReference>
<dbReference type="Proteomes" id="UP000504610">
    <property type="component" value="Chromosome 6"/>
</dbReference>
<dbReference type="OrthoDB" id="1470350at2759"/>
<proteinExistence type="inferred from homology"/>
<evidence type="ECO:0000313" key="14">
    <source>
        <dbReference type="RefSeq" id="XP_018436559.1"/>
    </source>
</evidence>
<keyword evidence="8" id="KW-0560">Oxidoreductase</keyword>
<protein>
    <submittedName>
        <fullName evidence="14">Cytochrome P450 94C1</fullName>
    </submittedName>
</protein>
<dbReference type="GO" id="GO:0004497">
    <property type="term" value="F:monooxygenase activity"/>
    <property type="evidence" value="ECO:0007669"/>
    <property type="project" value="UniProtKB-KW"/>
</dbReference>
<keyword evidence="7" id="KW-1133">Transmembrane helix</keyword>
<dbReference type="KEGG" id="rsz:108808949"/>
<evidence type="ECO:0000256" key="12">
    <source>
        <dbReference type="PIRSR" id="PIRSR602401-1"/>
    </source>
</evidence>
<keyword evidence="5" id="KW-0812">Transmembrane</keyword>